<reference evidence="1" key="1">
    <citation type="submission" date="2019-10" db="EMBL/GenBank/DDBJ databases">
        <authorList>
            <consortium name="DOE Joint Genome Institute"/>
            <person name="Kuo A."/>
            <person name="Miyauchi S."/>
            <person name="Kiss E."/>
            <person name="Drula E."/>
            <person name="Kohler A."/>
            <person name="Sanchez-Garcia M."/>
            <person name="Andreopoulos B."/>
            <person name="Barry K.W."/>
            <person name="Bonito G."/>
            <person name="Buee M."/>
            <person name="Carver A."/>
            <person name="Chen C."/>
            <person name="Cichocki N."/>
            <person name="Clum A."/>
            <person name="Culley D."/>
            <person name="Crous P.W."/>
            <person name="Fauchery L."/>
            <person name="Girlanda M."/>
            <person name="Hayes R."/>
            <person name="Keri Z."/>
            <person name="Labutti K."/>
            <person name="Lipzen A."/>
            <person name="Lombard V."/>
            <person name="Magnuson J."/>
            <person name="Maillard F."/>
            <person name="Morin E."/>
            <person name="Murat C."/>
            <person name="Nolan M."/>
            <person name="Ohm R."/>
            <person name="Pangilinan J."/>
            <person name="Pereira M."/>
            <person name="Perotto S."/>
            <person name="Peter M."/>
            <person name="Riley R."/>
            <person name="Sitrit Y."/>
            <person name="Stielow B."/>
            <person name="Szollosi G."/>
            <person name="Zifcakova L."/>
            <person name="Stursova M."/>
            <person name="Spatafora J.W."/>
            <person name="Tedersoo L."/>
            <person name="Vaario L.-M."/>
            <person name="Yamada A."/>
            <person name="Yan M."/>
            <person name="Wang P."/>
            <person name="Xu J."/>
            <person name="Bruns T."/>
            <person name="Baldrian P."/>
            <person name="Vilgalys R."/>
            <person name="Henrissat B."/>
            <person name="Grigoriev I.V."/>
            <person name="Hibbett D."/>
            <person name="Nagy L.G."/>
            <person name="Martin F.M."/>
        </authorList>
    </citation>
    <scope>NUCLEOTIDE SEQUENCE</scope>
    <source>
        <strain evidence="1">P2</strain>
    </source>
</reference>
<keyword evidence="2" id="KW-1185">Reference proteome</keyword>
<dbReference type="EMBL" id="MU118058">
    <property type="protein sequence ID" value="KAF9646417.1"/>
    <property type="molecule type" value="Genomic_DNA"/>
</dbReference>
<proteinExistence type="predicted"/>
<sequence length="92" mass="10469">MDYYHASLNELNTPNSSSVEELKIESFANRSLGTFTRFCTLRRCPVLRICERPGRYVGEGMTDPCVVWLLLHLDMPRSEVSSSLDTSSGMHR</sequence>
<dbReference type="Proteomes" id="UP000886501">
    <property type="component" value="Unassembled WGS sequence"/>
</dbReference>
<accession>A0ACB6ZA91</accession>
<gene>
    <name evidence="1" type="ORF">BDM02DRAFT_3118630</name>
</gene>
<comment type="caution">
    <text evidence="1">The sequence shown here is derived from an EMBL/GenBank/DDBJ whole genome shotgun (WGS) entry which is preliminary data.</text>
</comment>
<protein>
    <submittedName>
        <fullName evidence="1">Uncharacterized protein</fullName>
    </submittedName>
</protein>
<evidence type="ECO:0000313" key="1">
    <source>
        <dbReference type="EMBL" id="KAF9646417.1"/>
    </source>
</evidence>
<reference evidence="1" key="2">
    <citation type="journal article" date="2020" name="Nat. Commun.">
        <title>Large-scale genome sequencing of mycorrhizal fungi provides insights into the early evolution of symbiotic traits.</title>
        <authorList>
            <person name="Miyauchi S."/>
            <person name="Kiss E."/>
            <person name="Kuo A."/>
            <person name="Drula E."/>
            <person name="Kohler A."/>
            <person name="Sanchez-Garcia M."/>
            <person name="Morin E."/>
            <person name="Andreopoulos B."/>
            <person name="Barry K.W."/>
            <person name="Bonito G."/>
            <person name="Buee M."/>
            <person name="Carver A."/>
            <person name="Chen C."/>
            <person name="Cichocki N."/>
            <person name="Clum A."/>
            <person name="Culley D."/>
            <person name="Crous P.W."/>
            <person name="Fauchery L."/>
            <person name="Girlanda M."/>
            <person name="Hayes R.D."/>
            <person name="Keri Z."/>
            <person name="LaButti K."/>
            <person name="Lipzen A."/>
            <person name="Lombard V."/>
            <person name="Magnuson J."/>
            <person name="Maillard F."/>
            <person name="Murat C."/>
            <person name="Nolan M."/>
            <person name="Ohm R.A."/>
            <person name="Pangilinan J."/>
            <person name="Pereira M.F."/>
            <person name="Perotto S."/>
            <person name="Peter M."/>
            <person name="Pfister S."/>
            <person name="Riley R."/>
            <person name="Sitrit Y."/>
            <person name="Stielow J.B."/>
            <person name="Szollosi G."/>
            <person name="Zifcakova L."/>
            <person name="Stursova M."/>
            <person name="Spatafora J.W."/>
            <person name="Tedersoo L."/>
            <person name="Vaario L.M."/>
            <person name="Yamada A."/>
            <person name="Yan M."/>
            <person name="Wang P."/>
            <person name="Xu J."/>
            <person name="Bruns T."/>
            <person name="Baldrian P."/>
            <person name="Vilgalys R."/>
            <person name="Dunand C."/>
            <person name="Henrissat B."/>
            <person name="Grigoriev I.V."/>
            <person name="Hibbett D."/>
            <person name="Nagy L.G."/>
            <person name="Martin F.M."/>
        </authorList>
    </citation>
    <scope>NUCLEOTIDE SEQUENCE</scope>
    <source>
        <strain evidence="1">P2</strain>
    </source>
</reference>
<evidence type="ECO:0000313" key="2">
    <source>
        <dbReference type="Proteomes" id="UP000886501"/>
    </source>
</evidence>
<organism evidence="1 2">
    <name type="scientific">Thelephora ganbajun</name>
    <name type="common">Ganba fungus</name>
    <dbReference type="NCBI Taxonomy" id="370292"/>
    <lineage>
        <taxon>Eukaryota</taxon>
        <taxon>Fungi</taxon>
        <taxon>Dikarya</taxon>
        <taxon>Basidiomycota</taxon>
        <taxon>Agaricomycotina</taxon>
        <taxon>Agaricomycetes</taxon>
        <taxon>Thelephorales</taxon>
        <taxon>Thelephoraceae</taxon>
        <taxon>Thelephora</taxon>
    </lineage>
</organism>
<name>A0ACB6ZA91_THEGA</name>